<feature type="chain" id="PRO_5046444572" evidence="3">
    <location>
        <begin position="22"/>
        <end position="382"/>
    </location>
</feature>
<evidence type="ECO:0000256" key="2">
    <source>
        <dbReference type="PROSITE-ProRule" id="PRU01161"/>
    </source>
</evidence>
<dbReference type="Proteomes" id="UP000595448">
    <property type="component" value="Chromosome"/>
</dbReference>
<organism evidence="5 6">
    <name type="scientific">Brevundimonas vitisensis</name>
    <dbReference type="NCBI Taxonomy" id="2800818"/>
    <lineage>
        <taxon>Bacteria</taxon>
        <taxon>Pseudomonadati</taxon>
        <taxon>Pseudomonadota</taxon>
        <taxon>Alphaproteobacteria</taxon>
        <taxon>Caulobacterales</taxon>
        <taxon>Caulobacteraceae</taxon>
        <taxon>Brevundimonas</taxon>
    </lineage>
</organism>
<evidence type="ECO:0000313" key="5">
    <source>
        <dbReference type="EMBL" id="QQQ17824.1"/>
    </source>
</evidence>
<dbReference type="Gene3D" id="3.40.1090.10">
    <property type="entry name" value="Cytosolic phospholipase A2 catalytic domain"/>
    <property type="match status" value="1"/>
</dbReference>
<keyword evidence="6" id="KW-1185">Reference proteome</keyword>
<name>A0ABX7BJT6_9CAUL</name>
<keyword evidence="1 2" id="KW-0443">Lipid metabolism</keyword>
<reference evidence="5 6" key="1">
    <citation type="submission" date="2021-01" db="EMBL/GenBank/DDBJ databases">
        <title>Brevundimonas vitis sp. nov., an bacterium isolated from grape (Vitis vinifera).</title>
        <authorList>
            <person name="Jiang L."/>
            <person name="Lee J."/>
        </authorList>
    </citation>
    <scope>NUCLEOTIDE SEQUENCE [LARGE SCALE GENOMIC DNA]</scope>
    <source>
        <strain evidence="5 6">GRTSA-9</strain>
    </source>
</reference>
<evidence type="ECO:0000256" key="1">
    <source>
        <dbReference type="ARBA" id="ARBA00023098"/>
    </source>
</evidence>
<dbReference type="PROSITE" id="PS51635">
    <property type="entry name" value="PNPLA"/>
    <property type="match status" value="1"/>
</dbReference>
<dbReference type="InterPro" id="IPR016035">
    <property type="entry name" value="Acyl_Trfase/lysoPLipase"/>
</dbReference>
<feature type="active site" description="Nucleophile" evidence="2">
    <location>
        <position position="118"/>
    </location>
</feature>
<dbReference type="InterPro" id="IPR002641">
    <property type="entry name" value="PNPLA_dom"/>
</dbReference>
<keyword evidence="3" id="KW-0732">Signal</keyword>
<accession>A0ABX7BJT6</accession>
<feature type="domain" description="PNPLA" evidence="4">
    <location>
        <begin position="83"/>
        <end position="277"/>
    </location>
</feature>
<gene>
    <name evidence="5" type="ORF">JIP62_10845</name>
</gene>
<evidence type="ECO:0000259" key="4">
    <source>
        <dbReference type="PROSITE" id="PS51635"/>
    </source>
</evidence>
<feature type="short sequence motif" description="GXSXG" evidence="2">
    <location>
        <begin position="116"/>
        <end position="120"/>
    </location>
</feature>
<sequence>MAVRIHSRVLAGLTLSFLLSACVSGTRSDFAVEDRGGAVPMGVTGTDDRPLRFYLDDESRVAFFEKEVREGLPVGPDGHLDFVALSGGGSNGAFTAGLMVGWTASGTRPDMEIVTGVSTGALAAPFVFLGPDWDDELTEAYTGGAASRLLQRQGLGTFFGSGIYRGEPLRALVERYVTEEMLVAVAAEARKGRVLLVATTDLDSQRGVSWDMGAIAIRGGPDALALFRNVLVASASIPGAFPPVLIPSESGGLRFEEMHVDGGVATPFLALPDTFWSYQDDAGRLRGARLHVVVNGRIAPSFDITRDSLQGVLGRSVDTMLRTSLVSTLAGNRAFADRNGLVFRFAALPDDSTADPLDFDVEAMRAVFEVGRTGALDGSIWR</sequence>
<dbReference type="SUPFAM" id="SSF52151">
    <property type="entry name" value="FabD/lysophospholipase-like"/>
    <property type="match status" value="1"/>
</dbReference>
<keyword evidence="2" id="KW-0378">Hydrolase</keyword>
<feature type="signal peptide" evidence="3">
    <location>
        <begin position="1"/>
        <end position="21"/>
    </location>
</feature>
<feature type="short sequence motif" description="DGA/G" evidence="2">
    <location>
        <begin position="261"/>
        <end position="263"/>
    </location>
</feature>
<protein>
    <submittedName>
        <fullName evidence="5">Patatin-like phospholipase family protein</fullName>
    </submittedName>
</protein>
<keyword evidence="2" id="KW-0442">Lipid degradation</keyword>
<dbReference type="EMBL" id="CP067977">
    <property type="protein sequence ID" value="QQQ17824.1"/>
    <property type="molecule type" value="Genomic_DNA"/>
</dbReference>
<dbReference type="Pfam" id="PF01734">
    <property type="entry name" value="Patatin"/>
    <property type="match status" value="1"/>
</dbReference>
<feature type="short sequence motif" description="GXGXXG" evidence="2">
    <location>
        <begin position="87"/>
        <end position="92"/>
    </location>
</feature>
<proteinExistence type="predicted"/>
<evidence type="ECO:0000313" key="6">
    <source>
        <dbReference type="Proteomes" id="UP000595448"/>
    </source>
</evidence>
<evidence type="ECO:0000256" key="3">
    <source>
        <dbReference type="SAM" id="SignalP"/>
    </source>
</evidence>
<dbReference type="PROSITE" id="PS51257">
    <property type="entry name" value="PROKAR_LIPOPROTEIN"/>
    <property type="match status" value="1"/>
</dbReference>
<feature type="active site" description="Proton acceptor" evidence="2">
    <location>
        <position position="261"/>
    </location>
</feature>